<dbReference type="EMBL" id="JACJPW010000049">
    <property type="protein sequence ID" value="MBD2183182.1"/>
    <property type="molecule type" value="Genomic_DNA"/>
</dbReference>
<sequence>MNTNINVDKIMDYVAESILDQYYFLLTDEFLVKDGQIDTVIVSRIQNESIEVFIELKYFILSTRIGKNPFLKAKDLDVFTKTILRYQDLIGGAVAEKLGRDIKNKLKNAKQKIEEAKRFCLKPVYEEEDNNQDGIESIQKFQKAPSKIQPLRSEWDNVYLEGKSQLKNEFTEYFRSYWYKILKIFNKAESSLEEAFLIGIIAYEPFGQNFLTSDSIFDSQVKLNKYRLDFVYKEEVRNIKIGIELNAHNYKQSLKKAVKNSSKEGVLIEKDWRILRFNENEIKTDLEECIMQVKRLYDQLAREVNIE</sequence>
<gene>
    <name evidence="2" type="ORF">H6G03_19295</name>
</gene>
<comment type="caution">
    <text evidence="2">The sequence shown here is derived from an EMBL/GenBank/DDBJ whole genome shotgun (WGS) entry which is preliminary data.</text>
</comment>
<dbReference type="Pfam" id="PF04480">
    <property type="entry name" value="DUF559"/>
    <property type="match status" value="1"/>
</dbReference>
<evidence type="ECO:0000313" key="3">
    <source>
        <dbReference type="Proteomes" id="UP000641646"/>
    </source>
</evidence>
<evidence type="ECO:0000259" key="1">
    <source>
        <dbReference type="Pfam" id="PF04480"/>
    </source>
</evidence>
<reference evidence="2" key="1">
    <citation type="journal article" date="2015" name="ISME J.">
        <title>Draft Genome Sequence of Streptomyces incarnatus NRRL8089, which Produces the Nucleoside Antibiotic Sinefungin.</title>
        <authorList>
            <person name="Oshima K."/>
            <person name="Hattori M."/>
            <person name="Shimizu H."/>
            <person name="Fukuda K."/>
            <person name="Nemoto M."/>
            <person name="Inagaki K."/>
            <person name="Tamura T."/>
        </authorList>
    </citation>
    <scope>NUCLEOTIDE SEQUENCE</scope>
    <source>
        <strain evidence="2">FACHB-1375</strain>
    </source>
</reference>
<dbReference type="RefSeq" id="WP_190466974.1">
    <property type="nucleotide sequence ID" value="NZ_JACJPW010000049.1"/>
</dbReference>
<dbReference type="AlphaFoldDB" id="A0A926VG79"/>
<evidence type="ECO:0000313" key="2">
    <source>
        <dbReference type="EMBL" id="MBD2183182.1"/>
    </source>
</evidence>
<accession>A0A926VG79</accession>
<feature type="domain" description="DUF559" evidence="1">
    <location>
        <begin position="215"/>
        <end position="294"/>
    </location>
</feature>
<keyword evidence="3" id="KW-1185">Reference proteome</keyword>
<protein>
    <submittedName>
        <fullName evidence="2">DUF559 domain-containing protein</fullName>
    </submittedName>
</protein>
<dbReference type="InterPro" id="IPR007569">
    <property type="entry name" value="DUF559"/>
</dbReference>
<organism evidence="2 3">
    <name type="scientific">Aerosakkonema funiforme FACHB-1375</name>
    <dbReference type="NCBI Taxonomy" id="2949571"/>
    <lineage>
        <taxon>Bacteria</taxon>
        <taxon>Bacillati</taxon>
        <taxon>Cyanobacteriota</taxon>
        <taxon>Cyanophyceae</taxon>
        <taxon>Oscillatoriophycideae</taxon>
        <taxon>Aerosakkonematales</taxon>
        <taxon>Aerosakkonemataceae</taxon>
        <taxon>Aerosakkonema</taxon>
    </lineage>
</organism>
<proteinExistence type="predicted"/>
<reference evidence="2" key="2">
    <citation type="submission" date="2020-08" db="EMBL/GenBank/DDBJ databases">
        <authorList>
            <person name="Chen M."/>
            <person name="Teng W."/>
            <person name="Zhao L."/>
            <person name="Hu C."/>
            <person name="Zhou Y."/>
            <person name="Han B."/>
            <person name="Song L."/>
            <person name="Shu W."/>
        </authorList>
    </citation>
    <scope>NUCLEOTIDE SEQUENCE</scope>
    <source>
        <strain evidence="2">FACHB-1375</strain>
    </source>
</reference>
<name>A0A926VG79_9CYAN</name>
<dbReference type="Proteomes" id="UP000641646">
    <property type="component" value="Unassembled WGS sequence"/>
</dbReference>
<dbReference type="Gene3D" id="3.40.960.10">
    <property type="entry name" value="VSR Endonuclease"/>
    <property type="match status" value="1"/>
</dbReference>